<gene>
    <name evidence="1" type="ORF">PHLCEN_2v6915</name>
</gene>
<name>A0A2R6NY01_9APHY</name>
<keyword evidence="2" id="KW-1185">Reference proteome</keyword>
<dbReference type="AlphaFoldDB" id="A0A2R6NY01"/>
<reference evidence="1 2" key="1">
    <citation type="submission" date="2018-02" db="EMBL/GenBank/DDBJ databases">
        <title>Genome sequence of the basidiomycete white-rot fungus Phlebia centrifuga.</title>
        <authorList>
            <person name="Granchi Z."/>
            <person name="Peng M."/>
            <person name="de Vries R.P."/>
            <person name="Hilden K."/>
            <person name="Makela M.R."/>
            <person name="Grigoriev I."/>
            <person name="Riley R."/>
        </authorList>
    </citation>
    <scope>NUCLEOTIDE SEQUENCE [LARGE SCALE GENOMIC DNA]</scope>
    <source>
        <strain evidence="1 2">FBCC195</strain>
    </source>
</reference>
<proteinExistence type="predicted"/>
<evidence type="ECO:0000313" key="1">
    <source>
        <dbReference type="EMBL" id="PSR79614.1"/>
    </source>
</evidence>
<sequence>MIMKGCEFKPKYGNEPDTTKDVHCTRFVSESASKINAQHIYIRDGKREEVLDERALRLSMSMIFSPWSVSAAREAVQSAKSMSL</sequence>
<organism evidence="1 2">
    <name type="scientific">Hermanssonia centrifuga</name>
    <dbReference type="NCBI Taxonomy" id="98765"/>
    <lineage>
        <taxon>Eukaryota</taxon>
        <taxon>Fungi</taxon>
        <taxon>Dikarya</taxon>
        <taxon>Basidiomycota</taxon>
        <taxon>Agaricomycotina</taxon>
        <taxon>Agaricomycetes</taxon>
        <taxon>Polyporales</taxon>
        <taxon>Meruliaceae</taxon>
        <taxon>Hermanssonia</taxon>
    </lineage>
</organism>
<dbReference type="EMBL" id="MLYV02000690">
    <property type="protein sequence ID" value="PSR79614.1"/>
    <property type="molecule type" value="Genomic_DNA"/>
</dbReference>
<comment type="caution">
    <text evidence="1">The sequence shown here is derived from an EMBL/GenBank/DDBJ whole genome shotgun (WGS) entry which is preliminary data.</text>
</comment>
<evidence type="ECO:0000313" key="2">
    <source>
        <dbReference type="Proteomes" id="UP000186601"/>
    </source>
</evidence>
<accession>A0A2R6NY01</accession>
<dbReference type="Proteomes" id="UP000186601">
    <property type="component" value="Unassembled WGS sequence"/>
</dbReference>
<protein>
    <submittedName>
        <fullName evidence="1">Uncharacterized protein</fullName>
    </submittedName>
</protein>